<comment type="caution">
    <text evidence="1">The sequence shown here is derived from an EMBL/GenBank/DDBJ whole genome shotgun (WGS) entry which is preliminary data.</text>
</comment>
<organism evidence="1 2">
    <name type="scientific">Candidatus Magnetoglobus multicellularis str. Araruama</name>
    <dbReference type="NCBI Taxonomy" id="890399"/>
    <lineage>
        <taxon>Bacteria</taxon>
        <taxon>Pseudomonadati</taxon>
        <taxon>Thermodesulfobacteriota</taxon>
        <taxon>Desulfobacteria</taxon>
        <taxon>Desulfobacterales</taxon>
        <taxon>Desulfobacteraceae</taxon>
        <taxon>Candidatus Magnetoglobus</taxon>
    </lineage>
</organism>
<dbReference type="EMBL" id="ATBP01000379">
    <property type="protein sequence ID" value="ETR70732.1"/>
    <property type="molecule type" value="Genomic_DNA"/>
</dbReference>
<accession>A0A1V1P761</accession>
<evidence type="ECO:0000313" key="1">
    <source>
        <dbReference type="EMBL" id="ETR70732.1"/>
    </source>
</evidence>
<protein>
    <submittedName>
        <fullName evidence="1">Uncharacterized protein</fullName>
    </submittedName>
</protein>
<name>A0A1V1P761_9BACT</name>
<proteinExistence type="predicted"/>
<sequence>MEFFQQLDKALHGVFIDQYDELYNAALQIFNDFRTKTKVMADIASKEIFIERISAAGQIHGLPSPKNKWDVMEFALPKFVSNNDDFEIMRQLTSWITSELAKRS</sequence>
<gene>
    <name evidence="1" type="ORF">OMM_08602</name>
</gene>
<dbReference type="Proteomes" id="UP000189670">
    <property type="component" value="Unassembled WGS sequence"/>
</dbReference>
<evidence type="ECO:0000313" key="2">
    <source>
        <dbReference type="Proteomes" id="UP000189670"/>
    </source>
</evidence>
<dbReference type="AlphaFoldDB" id="A0A1V1P761"/>
<reference evidence="2" key="1">
    <citation type="submission" date="2012-11" db="EMBL/GenBank/DDBJ databases">
        <authorList>
            <person name="Lucero-Rivera Y.E."/>
            <person name="Tovar-Ramirez D."/>
        </authorList>
    </citation>
    <scope>NUCLEOTIDE SEQUENCE [LARGE SCALE GENOMIC DNA]</scope>
    <source>
        <strain evidence="2">Araruama</strain>
    </source>
</reference>